<evidence type="ECO:0000259" key="2">
    <source>
        <dbReference type="Pfam" id="PF02899"/>
    </source>
</evidence>
<evidence type="ECO:0000313" key="3">
    <source>
        <dbReference type="EMBL" id="MBB6489189.1"/>
    </source>
</evidence>
<gene>
    <name evidence="4" type="ORF">GA0061101_12749</name>
    <name evidence="3" type="ORF">GGD46_006516</name>
</gene>
<protein>
    <submittedName>
        <fullName evidence="4">Phage integrase, N-terminal SAM-like domain</fullName>
    </submittedName>
    <submittedName>
        <fullName evidence="3">Site-specific recombinase XerD</fullName>
    </submittedName>
</protein>
<dbReference type="Pfam" id="PF02899">
    <property type="entry name" value="Phage_int_SAM_1"/>
    <property type="match status" value="1"/>
</dbReference>
<dbReference type="Gene3D" id="1.10.150.130">
    <property type="match status" value="1"/>
</dbReference>
<dbReference type="InterPro" id="IPR010998">
    <property type="entry name" value="Integrase_recombinase_N"/>
</dbReference>
<accession>A0A1C3X7K4</accession>
<organism evidence="4 5">
    <name type="scientific">Rhizobium lusitanum</name>
    <dbReference type="NCBI Taxonomy" id="293958"/>
    <lineage>
        <taxon>Bacteria</taxon>
        <taxon>Pseudomonadati</taxon>
        <taxon>Pseudomonadota</taxon>
        <taxon>Alphaproteobacteria</taxon>
        <taxon>Hyphomicrobiales</taxon>
        <taxon>Rhizobiaceae</taxon>
        <taxon>Rhizobium/Agrobacterium group</taxon>
        <taxon>Rhizobium</taxon>
    </lineage>
</organism>
<dbReference type="EMBL" id="FMAF01000027">
    <property type="protein sequence ID" value="SCB48243.1"/>
    <property type="molecule type" value="Genomic_DNA"/>
</dbReference>
<evidence type="ECO:0000313" key="6">
    <source>
        <dbReference type="Proteomes" id="UP000565576"/>
    </source>
</evidence>
<reference evidence="3 6" key="2">
    <citation type="submission" date="2020-08" db="EMBL/GenBank/DDBJ databases">
        <title>Genomic Encyclopedia of Type Strains, Phase IV (KMG-V): Genome sequencing to study the core and pangenomes of soil and plant-associated prokaryotes.</title>
        <authorList>
            <person name="Whitman W."/>
        </authorList>
    </citation>
    <scope>NUCLEOTIDE SEQUENCE [LARGE SCALE GENOMIC DNA]</scope>
    <source>
        <strain evidence="3 6">SEMIA 4060</strain>
    </source>
</reference>
<dbReference type="EMBL" id="JACHBG010000033">
    <property type="protein sequence ID" value="MBB6489189.1"/>
    <property type="molecule type" value="Genomic_DNA"/>
</dbReference>
<evidence type="ECO:0000256" key="1">
    <source>
        <dbReference type="ARBA" id="ARBA00023125"/>
    </source>
</evidence>
<sequence length="83" mass="9220">MRTVGSLVYQFFEHHLKAEKGLASTSIRSYRDGIRLFLLFLARENRTPISKLRLRTSAPTMCGHFSPILNPSAATASEHGTTG</sequence>
<dbReference type="GO" id="GO:0015074">
    <property type="term" value="P:DNA integration"/>
    <property type="evidence" value="ECO:0007669"/>
    <property type="project" value="InterPro"/>
</dbReference>
<keyword evidence="1" id="KW-0238">DNA-binding</keyword>
<proteinExistence type="predicted"/>
<evidence type="ECO:0000313" key="4">
    <source>
        <dbReference type="EMBL" id="SCB48243.1"/>
    </source>
</evidence>
<dbReference type="GO" id="GO:0003677">
    <property type="term" value="F:DNA binding"/>
    <property type="evidence" value="ECO:0007669"/>
    <property type="project" value="UniProtKB-KW"/>
</dbReference>
<evidence type="ECO:0000313" key="5">
    <source>
        <dbReference type="Proteomes" id="UP000199205"/>
    </source>
</evidence>
<feature type="domain" description="Integrase SAM-like N-terminal" evidence="2">
    <location>
        <begin position="12"/>
        <end position="47"/>
    </location>
</feature>
<dbReference type="AlphaFoldDB" id="A0A1C3X7K4"/>
<dbReference type="InterPro" id="IPR004107">
    <property type="entry name" value="Integrase_SAM-like_N"/>
</dbReference>
<dbReference type="Proteomes" id="UP000199205">
    <property type="component" value="Unassembled WGS sequence"/>
</dbReference>
<reference evidence="4 5" key="1">
    <citation type="submission" date="2016-08" db="EMBL/GenBank/DDBJ databases">
        <authorList>
            <person name="Seilhamer J.J."/>
        </authorList>
    </citation>
    <scope>NUCLEOTIDE SEQUENCE [LARGE SCALE GENOMIC DNA]</scope>
    <source>
        <strain evidence="4 5">P1-7</strain>
    </source>
</reference>
<name>A0A1C3X7K4_9HYPH</name>
<dbReference type="RefSeq" id="WP_240535427.1">
    <property type="nucleotide sequence ID" value="NZ_FMAF01000027.1"/>
</dbReference>
<dbReference type="Proteomes" id="UP000565576">
    <property type="component" value="Unassembled WGS sequence"/>
</dbReference>